<evidence type="ECO:0000256" key="1">
    <source>
        <dbReference type="SAM" id="MobiDB-lite"/>
    </source>
</evidence>
<gene>
    <name evidence="2" type="ORF">Xinn_03757</name>
    <name evidence="3" type="ORF">XIS1_530002</name>
</gene>
<organism evidence="3 4">
    <name type="scientific">Xenorhabdus innexi</name>
    <dbReference type="NCBI Taxonomy" id="290109"/>
    <lineage>
        <taxon>Bacteria</taxon>
        <taxon>Pseudomonadati</taxon>
        <taxon>Pseudomonadota</taxon>
        <taxon>Gammaproteobacteria</taxon>
        <taxon>Enterobacterales</taxon>
        <taxon>Morganellaceae</taxon>
        <taxon>Xenorhabdus</taxon>
    </lineage>
</organism>
<name>A0A1N6MZE7_9GAMM</name>
<protein>
    <submittedName>
        <fullName evidence="3">Uncharacterized protein</fullName>
    </submittedName>
</protein>
<dbReference type="EMBL" id="FTLG01000196">
    <property type="protein sequence ID" value="SIP74144.1"/>
    <property type="molecule type" value="Genomic_DNA"/>
</dbReference>
<accession>A0A1N6MZE7</accession>
<reference evidence="3" key="1">
    <citation type="submission" date="2016-12" db="EMBL/GenBank/DDBJ databases">
        <authorList>
            <person name="Song W.-J."/>
            <person name="Kurnit D.M."/>
        </authorList>
    </citation>
    <scope>NUCLEOTIDE SEQUENCE [LARGE SCALE GENOMIC DNA]</scope>
    <source>
        <strain evidence="3">HGB1681</strain>
    </source>
</reference>
<dbReference type="OrthoDB" id="6448158at2"/>
<feature type="region of interest" description="Disordered" evidence="1">
    <location>
        <begin position="151"/>
        <end position="170"/>
    </location>
</feature>
<feature type="compositionally biased region" description="Polar residues" evidence="1">
    <location>
        <begin position="179"/>
        <end position="190"/>
    </location>
</feature>
<evidence type="ECO:0000313" key="4">
    <source>
        <dbReference type="Proteomes" id="UP000196435"/>
    </source>
</evidence>
<dbReference type="AlphaFoldDB" id="A0A1N6MZE7"/>
<dbReference type="Proteomes" id="UP000224871">
    <property type="component" value="Unassembled WGS sequence"/>
</dbReference>
<feature type="region of interest" description="Disordered" evidence="1">
    <location>
        <begin position="179"/>
        <end position="226"/>
    </location>
</feature>
<keyword evidence="5" id="KW-1185">Reference proteome</keyword>
<evidence type="ECO:0000313" key="3">
    <source>
        <dbReference type="EMBL" id="SIP74144.1"/>
    </source>
</evidence>
<evidence type="ECO:0000313" key="2">
    <source>
        <dbReference type="EMBL" id="PHM29063.1"/>
    </source>
</evidence>
<dbReference type="EMBL" id="NIBU01000088">
    <property type="protein sequence ID" value="PHM29063.1"/>
    <property type="molecule type" value="Genomic_DNA"/>
</dbReference>
<evidence type="ECO:0000313" key="5">
    <source>
        <dbReference type="Proteomes" id="UP000224871"/>
    </source>
</evidence>
<reference evidence="4" key="2">
    <citation type="submission" date="2016-12" db="EMBL/GenBank/DDBJ databases">
        <authorList>
            <person name="Gaudriault S."/>
        </authorList>
    </citation>
    <scope>NUCLEOTIDE SEQUENCE [LARGE SCALE GENOMIC DNA]</scope>
    <source>
        <strain evidence="4">HGB1681 (deposited as PTA-6826 in the American Type Culture Collection)</strain>
    </source>
</reference>
<sequence length="226" mass="26069">MPDLALEAFFRELEKTRNPNGTPVLCEHHESINQNRTRTLTVVFENEDVRHDLRKRAHLILERKSSASNSLPKKLHQLGFEHDRLMSSATKNSECSVYKLTNHSGYDVTLNAYKTVILPSFSPLDPSYLNRFKERMTERKYQHIRDSLRNYQSPVHSPARSPQPGPSGLHLPFQQVVQQAGTSTQRQTRQIDGAGSAFHPYRRPDTQSRQNSGDSQPGRIWRPWEK</sequence>
<dbReference type="RefSeq" id="WP_086953548.1">
    <property type="nucleotide sequence ID" value="NZ_CAWNQC010000290.1"/>
</dbReference>
<proteinExistence type="predicted"/>
<dbReference type="Proteomes" id="UP000196435">
    <property type="component" value="Unassembled WGS sequence"/>
</dbReference>
<reference evidence="2 5" key="3">
    <citation type="journal article" date="2017" name="Nat. Microbiol.">
        <title>Natural product diversity associated with the nematode symbionts Photorhabdus and Xenorhabdus.</title>
        <authorList>
            <person name="Tobias N.J."/>
            <person name="Wolff H."/>
            <person name="Djahanschiri B."/>
            <person name="Grundmann F."/>
            <person name="Kronenwerth M."/>
            <person name="Shi Y.M."/>
            <person name="Simonyi S."/>
            <person name="Grun P."/>
            <person name="Shapiro-Ilan D."/>
            <person name="Pidot S.J."/>
            <person name="Stinear T.P."/>
            <person name="Ebersberger I."/>
            <person name="Bode H.B."/>
        </authorList>
    </citation>
    <scope>NUCLEOTIDE SEQUENCE [LARGE SCALE GENOMIC DNA]</scope>
    <source>
        <strain evidence="2 5">DSM 16336</strain>
    </source>
</reference>